<protein>
    <submittedName>
        <fullName evidence="1">Uncharacterized protein</fullName>
    </submittedName>
</protein>
<evidence type="ECO:0000313" key="2">
    <source>
        <dbReference type="Proteomes" id="UP000324800"/>
    </source>
</evidence>
<proteinExistence type="predicted"/>
<name>A0A5J4W6R6_9EUKA</name>
<comment type="caution">
    <text evidence="1">The sequence shown here is derived from an EMBL/GenBank/DDBJ whole genome shotgun (WGS) entry which is preliminary data.</text>
</comment>
<reference evidence="1 2" key="1">
    <citation type="submission" date="2019-03" db="EMBL/GenBank/DDBJ databases">
        <title>Single cell metagenomics reveals metabolic interactions within the superorganism composed of flagellate Streblomastix strix and complex community of Bacteroidetes bacteria on its surface.</title>
        <authorList>
            <person name="Treitli S.C."/>
            <person name="Kolisko M."/>
            <person name="Husnik F."/>
            <person name="Keeling P."/>
            <person name="Hampl V."/>
        </authorList>
    </citation>
    <scope>NUCLEOTIDE SEQUENCE [LARGE SCALE GENOMIC DNA]</scope>
    <source>
        <strain evidence="1">ST1C</strain>
    </source>
</reference>
<sequence>MNIRESVQLFENGKLWKIDPQTQRLEIKGIRTIKVYRCQSANVESDIVIYDIYSCKLLEILVTLGLMYITSIGSYQYFESDDPTINFSEQFCLTYRCQKQIVITGRNIRRVREMKQPGEYTLMDKVRCMLSKKMEMQSIEDENIKKHKQYLIESEA</sequence>
<dbReference type="EMBL" id="SNRW01003227">
    <property type="protein sequence ID" value="KAA6390415.1"/>
    <property type="molecule type" value="Genomic_DNA"/>
</dbReference>
<accession>A0A5J4W6R6</accession>
<dbReference type="Proteomes" id="UP000324800">
    <property type="component" value="Unassembled WGS sequence"/>
</dbReference>
<organism evidence="1 2">
    <name type="scientific">Streblomastix strix</name>
    <dbReference type="NCBI Taxonomy" id="222440"/>
    <lineage>
        <taxon>Eukaryota</taxon>
        <taxon>Metamonada</taxon>
        <taxon>Preaxostyla</taxon>
        <taxon>Oxymonadida</taxon>
        <taxon>Streblomastigidae</taxon>
        <taxon>Streblomastix</taxon>
    </lineage>
</organism>
<gene>
    <name evidence="1" type="ORF">EZS28_014058</name>
</gene>
<dbReference type="AlphaFoldDB" id="A0A5J4W6R6"/>
<evidence type="ECO:0000313" key="1">
    <source>
        <dbReference type="EMBL" id="KAA6390415.1"/>
    </source>
</evidence>